<accession>A0A2S5B1Y4</accession>
<dbReference type="FunFam" id="3.40.109.10:FF:000001">
    <property type="entry name" value="Nitroreductase family"/>
    <property type="match status" value="1"/>
</dbReference>
<evidence type="ECO:0000256" key="3">
    <source>
        <dbReference type="ARBA" id="ARBA00007118"/>
    </source>
</evidence>
<dbReference type="Pfam" id="PF00881">
    <property type="entry name" value="Nitroreductase"/>
    <property type="match status" value="1"/>
</dbReference>
<dbReference type="AlphaFoldDB" id="A0A2S5B1Y4"/>
<dbReference type="GO" id="GO:0034599">
    <property type="term" value="P:cellular response to oxidative stress"/>
    <property type="evidence" value="ECO:0007669"/>
    <property type="project" value="InterPro"/>
</dbReference>
<evidence type="ECO:0000313" key="9">
    <source>
        <dbReference type="EMBL" id="POY70784.1"/>
    </source>
</evidence>
<dbReference type="InterPro" id="IPR033877">
    <property type="entry name" value="Frm2/Hbn1"/>
</dbReference>
<evidence type="ECO:0000256" key="5">
    <source>
        <dbReference type="ARBA" id="ARBA00023002"/>
    </source>
</evidence>
<dbReference type="InterPro" id="IPR029479">
    <property type="entry name" value="Nitroreductase"/>
</dbReference>
<dbReference type="STRING" id="741276.A0A2S5B1Y4"/>
<gene>
    <name evidence="9" type="ORF">BMF94_6196</name>
</gene>
<evidence type="ECO:0000256" key="1">
    <source>
        <dbReference type="ARBA" id="ARBA00004123"/>
    </source>
</evidence>
<feature type="domain" description="Nitroreductase" evidence="8">
    <location>
        <begin position="57"/>
        <end position="226"/>
    </location>
</feature>
<name>A0A2S5B1Y4_9BASI</name>
<evidence type="ECO:0000256" key="6">
    <source>
        <dbReference type="ARBA" id="ARBA00023242"/>
    </source>
</evidence>
<dbReference type="OrthoDB" id="2138173at2759"/>
<evidence type="ECO:0000256" key="7">
    <source>
        <dbReference type="SAM" id="SignalP"/>
    </source>
</evidence>
<dbReference type="PANTHER" id="PTHR43035:SF1">
    <property type="entry name" value="FATTY ACID REPRESSION MUTANT PROTEIN 2-RELATED"/>
    <property type="match status" value="1"/>
</dbReference>
<evidence type="ECO:0000256" key="2">
    <source>
        <dbReference type="ARBA" id="ARBA00004496"/>
    </source>
</evidence>
<keyword evidence="10" id="KW-1185">Reference proteome</keyword>
<protein>
    <recommendedName>
        <fullName evidence="8">Nitroreductase domain-containing protein</fullName>
    </recommendedName>
</protein>
<evidence type="ECO:0000313" key="10">
    <source>
        <dbReference type="Proteomes" id="UP000237144"/>
    </source>
</evidence>
<proteinExistence type="inferred from homology"/>
<dbReference type="CDD" id="cd02140">
    <property type="entry name" value="Frm2-like"/>
    <property type="match status" value="1"/>
</dbReference>
<dbReference type="GO" id="GO:0005737">
    <property type="term" value="C:cytoplasm"/>
    <property type="evidence" value="ECO:0007669"/>
    <property type="project" value="UniProtKB-SubCell"/>
</dbReference>
<dbReference type="Gene3D" id="3.40.109.10">
    <property type="entry name" value="NADH Oxidase"/>
    <property type="match status" value="1"/>
</dbReference>
<comment type="caution">
    <text evidence="9">The sequence shown here is derived from an EMBL/GenBank/DDBJ whole genome shotgun (WGS) entry which is preliminary data.</text>
</comment>
<dbReference type="PANTHER" id="PTHR43035">
    <property type="entry name" value="FATTY ACID REPRESSION MUTANT PROTEIN 2-RELATED"/>
    <property type="match status" value="1"/>
</dbReference>
<organism evidence="9 10">
    <name type="scientific">Rhodotorula taiwanensis</name>
    <dbReference type="NCBI Taxonomy" id="741276"/>
    <lineage>
        <taxon>Eukaryota</taxon>
        <taxon>Fungi</taxon>
        <taxon>Dikarya</taxon>
        <taxon>Basidiomycota</taxon>
        <taxon>Pucciniomycotina</taxon>
        <taxon>Microbotryomycetes</taxon>
        <taxon>Sporidiobolales</taxon>
        <taxon>Sporidiobolaceae</taxon>
        <taxon>Rhodotorula</taxon>
    </lineage>
</organism>
<sequence length="247" mass="27095">MLAASSSRSLFLALGSTRLLLPTCLARIVSLSARKMSTTASTSAAGPSNANAFLEAVKTRRTAYAINSESPIPDARIQEIVETAVKHCPSSFNSQTTRAVLVFGKNHQRVWDITKEKIKAIVPADAWEASEKRLNGFQGGHGTVLLYEDQDAVRALQERAPLYAEHFPTWSEHTHGIHAFTIWTALTAEGLGCSLQHYNPLIDEDVAKAFEVPSSWKLRAQLVLGKPVSGPAEKTFQPLEERVKVFN</sequence>
<dbReference type="Proteomes" id="UP000237144">
    <property type="component" value="Unassembled WGS sequence"/>
</dbReference>
<dbReference type="EMBL" id="PJQD01000097">
    <property type="protein sequence ID" value="POY70784.1"/>
    <property type="molecule type" value="Genomic_DNA"/>
</dbReference>
<comment type="subcellular location">
    <subcellularLocation>
        <location evidence="2">Cytoplasm</location>
    </subcellularLocation>
    <subcellularLocation>
        <location evidence="1">Nucleus</location>
    </subcellularLocation>
</comment>
<dbReference type="GO" id="GO:0016491">
    <property type="term" value="F:oxidoreductase activity"/>
    <property type="evidence" value="ECO:0007669"/>
    <property type="project" value="UniProtKB-KW"/>
</dbReference>
<keyword evidence="6" id="KW-0539">Nucleus</keyword>
<feature type="chain" id="PRO_5015707923" description="Nitroreductase domain-containing protein" evidence="7">
    <location>
        <begin position="27"/>
        <end position="247"/>
    </location>
</feature>
<comment type="similarity">
    <text evidence="3">Belongs to the nitroreductase family.</text>
</comment>
<dbReference type="SUPFAM" id="SSF55469">
    <property type="entry name" value="FMN-dependent nitroreductase-like"/>
    <property type="match status" value="1"/>
</dbReference>
<evidence type="ECO:0000259" key="8">
    <source>
        <dbReference type="Pfam" id="PF00881"/>
    </source>
</evidence>
<evidence type="ECO:0000256" key="4">
    <source>
        <dbReference type="ARBA" id="ARBA00022490"/>
    </source>
</evidence>
<keyword evidence="4" id="KW-0963">Cytoplasm</keyword>
<keyword evidence="5" id="KW-0560">Oxidoreductase</keyword>
<reference evidence="9 10" key="1">
    <citation type="journal article" date="2018" name="Front. Microbiol.">
        <title>Prospects for Fungal Bioremediation of Acidic Radioactive Waste Sites: Characterization and Genome Sequence of Rhodotorula taiwanensis MD1149.</title>
        <authorList>
            <person name="Tkavc R."/>
            <person name="Matrosova V.Y."/>
            <person name="Grichenko O.E."/>
            <person name="Gostincar C."/>
            <person name="Volpe R.P."/>
            <person name="Klimenkova P."/>
            <person name="Gaidamakova E.K."/>
            <person name="Zhou C.E."/>
            <person name="Stewart B.J."/>
            <person name="Lyman M.G."/>
            <person name="Malfatti S.A."/>
            <person name="Rubinfeld B."/>
            <person name="Courtot M."/>
            <person name="Singh J."/>
            <person name="Dalgard C.L."/>
            <person name="Hamilton T."/>
            <person name="Frey K.G."/>
            <person name="Gunde-Cimerman N."/>
            <person name="Dugan L."/>
            <person name="Daly M.J."/>
        </authorList>
    </citation>
    <scope>NUCLEOTIDE SEQUENCE [LARGE SCALE GENOMIC DNA]</scope>
    <source>
        <strain evidence="9 10">MD1149</strain>
    </source>
</reference>
<keyword evidence="7" id="KW-0732">Signal</keyword>
<dbReference type="InterPro" id="IPR000415">
    <property type="entry name" value="Nitroreductase-like"/>
</dbReference>
<feature type="signal peptide" evidence="7">
    <location>
        <begin position="1"/>
        <end position="26"/>
    </location>
</feature>
<dbReference type="GO" id="GO:0005634">
    <property type="term" value="C:nucleus"/>
    <property type="evidence" value="ECO:0007669"/>
    <property type="project" value="UniProtKB-SubCell"/>
</dbReference>